<dbReference type="AlphaFoldDB" id="A0A9X2NAF4"/>
<dbReference type="Gene3D" id="3.30.460.40">
    <property type="match status" value="1"/>
</dbReference>
<evidence type="ECO:0000313" key="1">
    <source>
        <dbReference type="EMBL" id="MCR6483602.1"/>
    </source>
</evidence>
<name>A0A9X2NAF4_9PSEU</name>
<proteinExistence type="predicted"/>
<protein>
    <submittedName>
        <fullName evidence="1">Amino acid transporter</fullName>
    </submittedName>
</protein>
<dbReference type="Pfam" id="PF10706">
    <property type="entry name" value="Aminoglyc_resit"/>
    <property type="match status" value="1"/>
</dbReference>
<comment type="caution">
    <text evidence="1">The sequence shown here is derived from an EMBL/GenBank/DDBJ whole genome shotgun (WGS) entry which is preliminary data.</text>
</comment>
<sequence>MTAWDPATPDEVRALFEPVGVPWWIAGGYALELVAGRSWRSHDDIDVLVLRRDQLAVQDALAGWEWWAADPPGTLRPWAPGEVLGPAVQDVWCRPSAGAPWRVQVMLDETEGAEWVSRRDPAVRRPVAELGVVVGEIPCLRAEIQLFAKAVNTREKDETDFREVVGSLRPAQRKWLAEAVRTACSPHHPWLARL</sequence>
<dbReference type="Proteomes" id="UP001144096">
    <property type="component" value="Unassembled WGS sequence"/>
</dbReference>
<dbReference type="SUPFAM" id="SSF81301">
    <property type="entry name" value="Nucleotidyltransferase"/>
    <property type="match status" value="1"/>
</dbReference>
<gene>
    <name evidence="1" type="ORF">M8542_12320</name>
</gene>
<dbReference type="InterPro" id="IPR043519">
    <property type="entry name" value="NT_sf"/>
</dbReference>
<evidence type="ECO:0000313" key="2">
    <source>
        <dbReference type="Proteomes" id="UP001144096"/>
    </source>
</evidence>
<keyword evidence="2" id="KW-1185">Reference proteome</keyword>
<dbReference type="EMBL" id="JAMXQV010000005">
    <property type="protein sequence ID" value="MCR6483602.1"/>
    <property type="molecule type" value="Genomic_DNA"/>
</dbReference>
<dbReference type="InterPro" id="IPR019646">
    <property type="entry name" value="Aminoglyc_AdlTrfase"/>
</dbReference>
<dbReference type="RefSeq" id="WP_257920238.1">
    <property type="nucleotide sequence ID" value="NZ_JAMXQV010000005.1"/>
</dbReference>
<organism evidence="1 2">
    <name type="scientific">Amycolatopsis iheyensis</name>
    <dbReference type="NCBI Taxonomy" id="2945988"/>
    <lineage>
        <taxon>Bacteria</taxon>
        <taxon>Bacillati</taxon>
        <taxon>Actinomycetota</taxon>
        <taxon>Actinomycetes</taxon>
        <taxon>Pseudonocardiales</taxon>
        <taxon>Pseudonocardiaceae</taxon>
        <taxon>Amycolatopsis</taxon>
    </lineage>
</organism>
<reference evidence="1" key="1">
    <citation type="submission" date="2022-06" db="EMBL/GenBank/DDBJ databases">
        <title>Amycolatopsis iheyaensis sp. nov., a new species of the genus Amycolatopsis isolated from soil in Iheya island, Japan.</title>
        <authorList>
            <person name="Ngamcharungchit C."/>
            <person name="Kanto H."/>
            <person name="Take A."/>
            <person name="Intra B."/>
            <person name="Matsumoto A."/>
            <person name="Panbangred W."/>
            <person name="Inahashi Y."/>
        </authorList>
    </citation>
    <scope>NUCLEOTIDE SEQUENCE</scope>
    <source>
        <strain evidence="1">OK19-0408</strain>
    </source>
</reference>
<accession>A0A9X2NAF4</accession>